<proteinExistence type="predicted"/>
<feature type="region of interest" description="Disordered" evidence="1">
    <location>
        <begin position="1"/>
        <end position="32"/>
    </location>
</feature>
<dbReference type="RefSeq" id="WP_095606381.1">
    <property type="nucleotide sequence ID" value="NZ_NSKE01000005.1"/>
</dbReference>
<dbReference type="OrthoDB" id="1524869at2"/>
<accession>A0A2A2GAP7</accession>
<protein>
    <submittedName>
        <fullName evidence="2">Uncharacterized protein</fullName>
    </submittedName>
</protein>
<evidence type="ECO:0000256" key="1">
    <source>
        <dbReference type="SAM" id="MobiDB-lite"/>
    </source>
</evidence>
<organism evidence="2 3">
    <name type="scientific">Fodinibius salipaludis</name>
    <dbReference type="NCBI Taxonomy" id="2032627"/>
    <lineage>
        <taxon>Bacteria</taxon>
        <taxon>Pseudomonadati</taxon>
        <taxon>Balneolota</taxon>
        <taxon>Balneolia</taxon>
        <taxon>Balneolales</taxon>
        <taxon>Balneolaceae</taxon>
        <taxon>Fodinibius</taxon>
    </lineage>
</organism>
<evidence type="ECO:0000313" key="3">
    <source>
        <dbReference type="Proteomes" id="UP000218831"/>
    </source>
</evidence>
<evidence type="ECO:0000313" key="2">
    <source>
        <dbReference type="EMBL" id="PAU94250.1"/>
    </source>
</evidence>
<dbReference type="AlphaFoldDB" id="A0A2A2GAP7"/>
<sequence>METSFVNEYPCGCSGSGLSGGTSATQSGCGCSGGLGEAQAPETQKDLINEAKKYINSEIPTPIKVVGGLAALGLLLIATRGKK</sequence>
<reference evidence="2 3" key="1">
    <citation type="submission" date="2017-08" db="EMBL/GenBank/DDBJ databases">
        <title>Aliifodinibius alkalisoli sp. nov., isolated from saline alkaline soil.</title>
        <authorList>
            <person name="Liu D."/>
            <person name="Zhang G."/>
        </authorList>
    </citation>
    <scope>NUCLEOTIDE SEQUENCE [LARGE SCALE GENOMIC DNA]</scope>
    <source>
        <strain evidence="2 3">WN023</strain>
    </source>
</reference>
<gene>
    <name evidence="2" type="ORF">CK503_08535</name>
</gene>
<keyword evidence="3" id="KW-1185">Reference proteome</keyword>
<dbReference type="EMBL" id="NSKE01000005">
    <property type="protein sequence ID" value="PAU94250.1"/>
    <property type="molecule type" value="Genomic_DNA"/>
</dbReference>
<dbReference type="Proteomes" id="UP000218831">
    <property type="component" value="Unassembled WGS sequence"/>
</dbReference>
<name>A0A2A2GAP7_9BACT</name>
<comment type="caution">
    <text evidence="2">The sequence shown here is derived from an EMBL/GenBank/DDBJ whole genome shotgun (WGS) entry which is preliminary data.</text>
</comment>